<evidence type="ECO:0000256" key="1">
    <source>
        <dbReference type="SAM" id="MobiDB-lite"/>
    </source>
</evidence>
<gene>
    <name evidence="2" type="ORF">GJ744_004989</name>
</gene>
<feature type="compositionally biased region" description="Basic and acidic residues" evidence="1">
    <location>
        <begin position="208"/>
        <end position="231"/>
    </location>
</feature>
<feature type="region of interest" description="Disordered" evidence="1">
    <location>
        <begin position="208"/>
        <end position="241"/>
    </location>
</feature>
<reference evidence="2" key="1">
    <citation type="submission" date="2020-02" db="EMBL/GenBank/DDBJ databases">
        <authorList>
            <person name="Palmer J.M."/>
        </authorList>
    </citation>
    <scope>NUCLEOTIDE SEQUENCE</scope>
    <source>
        <strain evidence="2">EPUS1.4</strain>
        <tissue evidence="2">Thallus</tissue>
    </source>
</reference>
<protein>
    <recommendedName>
        <fullName evidence="4">SWIM-type domain-containing protein</fullName>
    </recommendedName>
</protein>
<proteinExistence type="predicted"/>
<organism evidence="2 3">
    <name type="scientific">Endocarpon pusillum</name>
    <dbReference type="NCBI Taxonomy" id="364733"/>
    <lineage>
        <taxon>Eukaryota</taxon>
        <taxon>Fungi</taxon>
        <taxon>Dikarya</taxon>
        <taxon>Ascomycota</taxon>
        <taxon>Pezizomycotina</taxon>
        <taxon>Eurotiomycetes</taxon>
        <taxon>Chaetothyriomycetidae</taxon>
        <taxon>Verrucariales</taxon>
        <taxon>Verrucariaceae</taxon>
        <taxon>Endocarpon</taxon>
    </lineage>
</organism>
<dbReference type="Proteomes" id="UP000606974">
    <property type="component" value="Unassembled WGS sequence"/>
</dbReference>
<keyword evidence="3" id="KW-1185">Reference proteome</keyword>
<evidence type="ECO:0000313" key="3">
    <source>
        <dbReference type="Proteomes" id="UP000606974"/>
    </source>
</evidence>
<comment type="caution">
    <text evidence="2">The sequence shown here is derived from an EMBL/GenBank/DDBJ whole genome shotgun (WGS) entry which is preliminary data.</text>
</comment>
<evidence type="ECO:0008006" key="4">
    <source>
        <dbReference type="Google" id="ProtNLM"/>
    </source>
</evidence>
<dbReference type="EMBL" id="JAACFV010000214">
    <property type="protein sequence ID" value="KAF7502834.1"/>
    <property type="molecule type" value="Genomic_DNA"/>
</dbReference>
<sequence>MTSPESFITFLVDKISFLAPPLPSTPSSSSSASHPHPVASNVATDPVSPPSPQNFSTLLSALPKEDQESVTRLLMILHFFFPHEFIPALDLLDRGLVTRLVIGSLSSPTNVSEASDVKPHVDYQASLNAPPGYLDPPLNTYMADRQTATENEVFYVQSASSQTKTTRPRRHHYTSVSSTNYEVRLGAWNCTCPAFALSTFSRLMDAKADGDADDNREPLKNSLAGDDHHNVELSAKSQTESEWRFGGTFTRTLPDSEHGIESERRGASVPVPVCKHILAALLGKHIPGLFGSGVQLRTVSAEEGAGWAGGWGDGD</sequence>
<dbReference type="OrthoDB" id="5413281at2759"/>
<feature type="compositionally biased region" description="Low complexity" evidence="1">
    <location>
        <begin position="25"/>
        <end position="40"/>
    </location>
</feature>
<evidence type="ECO:0000313" key="2">
    <source>
        <dbReference type="EMBL" id="KAF7502834.1"/>
    </source>
</evidence>
<feature type="region of interest" description="Disordered" evidence="1">
    <location>
        <begin position="22"/>
        <end position="51"/>
    </location>
</feature>
<accession>A0A8H7A8C4</accession>
<dbReference type="AlphaFoldDB" id="A0A8H7A8C4"/>
<name>A0A8H7A8C4_9EURO</name>